<organism evidence="1 2">
    <name type="scientific">Streptomyces griseofuscus</name>
    <dbReference type="NCBI Taxonomy" id="146922"/>
    <lineage>
        <taxon>Bacteria</taxon>
        <taxon>Bacillati</taxon>
        <taxon>Actinomycetota</taxon>
        <taxon>Actinomycetes</taxon>
        <taxon>Kitasatosporales</taxon>
        <taxon>Streptomycetaceae</taxon>
        <taxon>Streptomyces</taxon>
    </lineage>
</organism>
<gene>
    <name evidence="1" type="ORF">CQW44_10020</name>
</gene>
<name>A0A3R8RMV6_9ACTN</name>
<comment type="caution">
    <text evidence="1">The sequence shown here is derived from an EMBL/GenBank/DDBJ whole genome shotgun (WGS) entry which is preliminary data.</text>
</comment>
<dbReference type="AlphaFoldDB" id="A0A3R8RMV6"/>
<evidence type="ECO:0000313" key="2">
    <source>
        <dbReference type="Proteomes" id="UP000276379"/>
    </source>
</evidence>
<keyword evidence="2" id="KW-1185">Reference proteome</keyword>
<dbReference type="EMBL" id="PDES01000004">
    <property type="protein sequence ID" value="RRQ87278.1"/>
    <property type="molecule type" value="Genomic_DNA"/>
</dbReference>
<protein>
    <submittedName>
        <fullName evidence="1">Uncharacterized protein</fullName>
    </submittedName>
</protein>
<accession>A0A3R8RMV6</accession>
<dbReference type="Proteomes" id="UP000276379">
    <property type="component" value="Unassembled WGS sequence"/>
</dbReference>
<evidence type="ECO:0000313" key="1">
    <source>
        <dbReference type="EMBL" id="RRQ87278.1"/>
    </source>
</evidence>
<proteinExistence type="predicted"/>
<dbReference type="RefSeq" id="WP_125213133.1">
    <property type="nucleotide sequence ID" value="NZ_PDES01000004.1"/>
</dbReference>
<reference evidence="1 2" key="1">
    <citation type="submission" date="2017-10" db="EMBL/GenBank/DDBJ databases">
        <title>Draft genome of actinobacteria isolated from guarana (Paullinia cupana (Mart.) Ducke.</title>
        <authorList>
            <person name="Siqueira K.A."/>
            <person name="Liotti R.G."/>
            <person name="Mendes T.A."/>
            <person name="Soares M.A."/>
        </authorList>
    </citation>
    <scope>NUCLEOTIDE SEQUENCE [LARGE SCALE GENOMIC DNA]</scope>
    <source>
        <strain evidence="1 2">199</strain>
    </source>
</reference>
<sequence length="60" mass="6157">MPQRALNTPICRDCDGFSTAAITTGTRNTDGTRNTLTIACPICKGTGHTAPATGLAHAGR</sequence>